<dbReference type="GO" id="GO:0000287">
    <property type="term" value="F:magnesium ion binding"/>
    <property type="evidence" value="ECO:0007669"/>
    <property type="project" value="UniProtKB-UniRule"/>
</dbReference>
<evidence type="ECO:0000259" key="7">
    <source>
        <dbReference type="Pfam" id="PF02776"/>
    </source>
</evidence>
<reference evidence="8 9" key="1">
    <citation type="submission" date="2019-09" db="EMBL/GenBank/DDBJ databases">
        <title>Distinct polysaccharide growth profiles of human intestinal Prevotella copri isolates.</title>
        <authorList>
            <person name="Fehlner-Peach H."/>
            <person name="Magnabosco C."/>
            <person name="Raghavan V."/>
            <person name="Scher J.U."/>
            <person name="Tett A."/>
            <person name="Cox L.M."/>
            <person name="Gottsegen C."/>
            <person name="Watters A."/>
            <person name="Wiltshire- Gordon J.D."/>
            <person name="Segata N."/>
            <person name="Bonneau R."/>
            <person name="Littman D.R."/>
        </authorList>
    </citation>
    <scope>NUCLEOTIDE SEQUENCE [LARGE SCALE GENOMIC DNA]</scope>
    <source>
        <strain evidence="9">iAQ1173</strain>
    </source>
</reference>
<keyword evidence="4 6" id="KW-0786">Thiamine pyrophosphate</keyword>
<dbReference type="HAMAP" id="MF_01659">
    <property type="entry name" value="MenD"/>
    <property type="match status" value="1"/>
</dbReference>
<dbReference type="Gene3D" id="3.40.50.1220">
    <property type="entry name" value="TPP-binding domain"/>
    <property type="match status" value="1"/>
</dbReference>
<comment type="pathway">
    <text evidence="6">Quinol/quinone metabolism; menaquinone biosynthesis.</text>
</comment>
<keyword evidence="9" id="KW-1185">Reference proteome</keyword>
<keyword evidence="1 6" id="KW-0808">Transferase</keyword>
<evidence type="ECO:0000256" key="4">
    <source>
        <dbReference type="ARBA" id="ARBA00023052"/>
    </source>
</evidence>
<dbReference type="Gene3D" id="3.40.50.970">
    <property type="match status" value="2"/>
</dbReference>
<keyword evidence="6" id="KW-0474">Menaquinone biosynthesis</keyword>
<dbReference type="UniPathway" id="UPA00079"/>
<evidence type="ECO:0000313" key="8">
    <source>
        <dbReference type="EMBL" id="MQP10747.1"/>
    </source>
</evidence>
<dbReference type="EMBL" id="VZAD01000019">
    <property type="protein sequence ID" value="MQP10747.1"/>
    <property type="molecule type" value="Genomic_DNA"/>
</dbReference>
<dbReference type="UniPathway" id="UPA01057">
    <property type="reaction ID" value="UER00164"/>
</dbReference>
<comment type="subunit">
    <text evidence="6">Homodimer.</text>
</comment>
<dbReference type="Proteomes" id="UP000384372">
    <property type="component" value="Unassembled WGS sequence"/>
</dbReference>
<keyword evidence="2 6" id="KW-0479">Metal-binding</keyword>
<evidence type="ECO:0000256" key="5">
    <source>
        <dbReference type="ARBA" id="ARBA00023211"/>
    </source>
</evidence>
<dbReference type="GO" id="GO:0009234">
    <property type="term" value="P:menaquinone biosynthetic process"/>
    <property type="evidence" value="ECO:0007669"/>
    <property type="project" value="UniProtKB-UniRule"/>
</dbReference>
<dbReference type="GO" id="GO:0030145">
    <property type="term" value="F:manganese ion binding"/>
    <property type="evidence" value="ECO:0007669"/>
    <property type="project" value="UniProtKB-UniRule"/>
</dbReference>
<organism evidence="8 9">
    <name type="scientific">Segatella copri</name>
    <dbReference type="NCBI Taxonomy" id="165179"/>
    <lineage>
        <taxon>Bacteria</taxon>
        <taxon>Pseudomonadati</taxon>
        <taxon>Bacteroidota</taxon>
        <taxon>Bacteroidia</taxon>
        <taxon>Bacteroidales</taxon>
        <taxon>Prevotellaceae</taxon>
        <taxon>Segatella</taxon>
    </lineage>
</organism>
<feature type="domain" description="Thiamine pyrophosphate enzyme N-terminal TPP-binding" evidence="7">
    <location>
        <begin position="10"/>
        <end position="120"/>
    </location>
</feature>
<comment type="caution">
    <text evidence="8">The sequence shown here is derived from an EMBL/GenBank/DDBJ whole genome shotgun (WGS) entry which is preliminary data.</text>
</comment>
<dbReference type="SUPFAM" id="SSF52518">
    <property type="entry name" value="Thiamin diphosphate-binding fold (THDP-binding)"/>
    <property type="match status" value="2"/>
</dbReference>
<comment type="cofactor">
    <cofactor evidence="6">
        <name>Mg(2+)</name>
        <dbReference type="ChEBI" id="CHEBI:18420"/>
    </cofactor>
    <cofactor evidence="6">
        <name>Mn(2+)</name>
        <dbReference type="ChEBI" id="CHEBI:29035"/>
    </cofactor>
</comment>
<dbReference type="NCBIfam" id="TIGR00173">
    <property type="entry name" value="menD"/>
    <property type="match status" value="1"/>
</dbReference>
<dbReference type="GO" id="GO:0070204">
    <property type="term" value="F:2-succinyl-5-enolpyruvyl-6-hydroxy-3-cyclohexene-1-carboxylic-acid synthase activity"/>
    <property type="evidence" value="ECO:0007669"/>
    <property type="project" value="UniProtKB-UniRule"/>
</dbReference>
<dbReference type="Pfam" id="PF02776">
    <property type="entry name" value="TPP_enzyme_N"/>
    <property type="match status" value="1"/>
</dbReference>
<comment type="function">
    <text evidence="6">Catalyzes the thiamine diphosphate-dependent decarboxylation of 2-oxoglutarate and the subsequent addition of the resulting succinic semialdehyde-thiamine pyrophosphate anion to isochorismate to yield 2-succinyl-5-enolpyruvyl-6-hydroxy-3-cyclohexene-1-carboxylate (SEPHCHC).</text>
</comment>
<dbReference type="EC" id="2.2.1.9" evidence="6"/>
<sequence length="619" mass="68979">MYSNIENVNILTSVLKSHGVRRVVVCPGSRNAPLVHNFNEAEGITCYPVTDERSAGFMALGMSMAGSLGYSPDPVAVCVTSGSALLNVYPAVAEAYYQKLPIIVISADRPEAWIGQQDGQTLPQAHVFGQMVNRSVDLPMITPYIIDHPASAQMHDEQAWYCERQAHEAVIDCVHRKSGPVHINIHIAEPLYEFTQEELPHTHWVDYVRTGLYGGGFHYGDLLDFLNARRPMIVVGQDYPSTSLHGIKNISSWAVTLIEPTALGTSSKDPASHDYSSNLLASSFEEVLARLEKGEIEVPVMRRRMVTYDVEDLMPDFILYVGGTLVSKRLKQFLRRAARSREQGGGGAKVWRVSKDGEMVDTFMHIDRIFQCDPDQLASAMTDYDQAYDADVSDFKDRWFWALRAAKRHAYDYEPPYSSMAAVKYFQQEYLAHSVLGDTSECRIFYGNSMPIRLAGIYACQYVHCCRGVNGIEGTLSAAAGLSVVLSEQHHPDAKSQQKVFCVLGDLSFFYDQNALWNRNINGSLRILLLNNGGGAIFGKFEGLKESAARERLVMAEHVTSACHLCQAHGVAYQNADDMASLREGIDWLIHTESDRPMLMEVFTDIDADNEAVEGFFGR</sequence>
<dbReference type="PANTHER" id="PTHR42916:SF1">
    <property type="entry name" value="PROTEIN PHYLLO, CHLOROPLASTIC"/>
    <property type="match status" value="1"/>
</dbReference>
<gene>
    <name evidence="6 8" type="primary">menD</name>
    <name evidence="8" type="ORF">F7D20_01955</name>
</gene>
<evidence type="ECO:0000313" key="9">
    <source>
        <dbReference type="Proteomes" id="UP000384372"/>
    </source>
</evidence>
<comment type="cofactor">
    <cofactor evidence="6">
        <name>thiamine diphosphate</name>
        <dbReference type="ChEBI" id="CHEBI:58937"/>
    </cofactor>
    <text evidence="6">Binds 1 thiamine pyrophosphate per subunit.</text>
</comment>
<keyword evidence="5 6" id="KW-0464">Manganese</keyword>
<protein>
    <recommendedName>
        <fullName evidence="6">2-succinyl-5-enolpyruvyl-6-hydroxy-3-cyclohexene-1-carboxylate synthase</fullName>
        <shortName evidence="6">SEPHCHC synthase</shortName>
        <ecNumber evidence="6">2.2.1.9</ecNumber>
    </recommendedName>
    <alternativeName>
        <fullName evidence="6">Menaquinone biosynthesis protein MenD</fullName>
    </alternativeName>
</protein>
<dbReference type="PANTHER" id="PTHR42916">
    <property type="entry name" value="2-SUCCINYL-5-ENOLPYRUVYL-6-HYDROXY-3-CYCLOHEXENE-1-CARBOXYLATE SYNTHASE"/>
    <property type="match status" value="1"/>
</dbReference>
<dbReference type="PIRSF" id="PIRSF004983">
    <property type="entry name" value="MenD"/>
    <property type="match status" value="1"/>
</dbReference>
<evidence type="ECO:0000256" key="2">
    <source>
        <dbReference type="ARBA" id="ARBA00022723"/>
    </source>
</evidence>
<accession>A0A6A7W8E7</accession>
<dbReference type="AlphaFoldDB" id="A0A6A7W8E7"/>
<comment type="similarity">
    <text evidence="6">Belongs to the TPP enzyme family. MenD subfamily.</text>
</comment>
<dbReference type="InterPro" id="IPR004433">
    <property type="entry name" value="MenaQ_synth_MenD"/>
</dbReference>
<dbReference type="GO" id="GO:0030976">
    <property type="term" value="F:thiamine pyrophosphate binding"/>
    <property type="evidence" value="ECO:0007669"/>
    <property type="project" value="UniProtKB-UniRule"/>
</dbReference>
<evidence type="ECO:0000256" key="3">
    <source>
        <dbReference type="ARBA" id="ARBA00022842"/>
    </source>
</evidence>
<keyword evidence="3 6" id="KW-0460">Magnesium</keyword>
<evidence type="ECO:0000256" key="1">
    <source>
        <dbReference type="ARBA" id="ARBA00022679"/>
    </source>
</evidence>
<dbReference type="InterPro" id="IPR012001">
    <property type="entry name" value="Thiamin_PyroP_enz_TPP-bd_dom"/>
</dbReference>
<name>A0A6A7W8E7_9BACT</name>
<dbReference type="RefSeq" id="WP_158462618.1">
    <property type="nucleotide sequence ID" value="NZ_VZAD01000019.1"/>
</dbReference>
<proteinExistence type="inferred from homology"/>
<dbReference type="InterPro" id="IPR029061">
    <property type="entry name" value="THDP-binding"/>
</dbReference>
<comment type="catalytic activity">
    <reaction evidence="6">
        <text>isochorismate + 2-oxoglutarate + H(+) = 5-enolpyruvoyl-6-hydroxy-2-succinyl-cyclohex-3-ene-1-carboxylate + CO2</text>
        <dbReference type="Rhea" id="RHEA:25593"/>
        <dbReference type="ChEBI" id="CHEBI:15378"/>
        <dbReference type="ChEBI" id="CHEBI:16526"/>
        <dbReference type="ChEBI" id="CHEBI:16810"/>
        <dbReference type="ChEBI" id="CHEBI:29780"/>
        <dbReference type="ChEBI" id="CHEBI:58818"/>
        <dbReference type="EC" id="2.2.1.9"/>
    </reaction>
</comment>
<dbReference type="CDD" id="cd07037">
    <property type="entry name" value="TPP_PYR_MenD"/>
    <property type="match status" value="1"/>
</dbReference>
<comment type="pathway">
    <text evidence="6">Quinol/quinone metabolism; 1,4-dihydroxy-2-naphthoate biosynthesis; 1,4-dihydroxy-2-naphthoate from chorismate: step 2/7.</text>
</comment>
<evidence type="ECO:0000256" key="6">
    <source>
        <dbReference type="HAMAP-Rule" id="MF_01659"/>
    </source>
</evidence>
<dbReference type="OrthoDB" id="9791859at2"/>